<evidence type="ECO:0000256" key="3">
    <source>
        <dbReference type="PIRSR" id="PIRSR005384-2"/>
    </source>
</evidence>
<dbReference type="SUPFAM" id="SSF89623">
    <property type="entry name" value="Ribose/Galactose isomerase RpiB/AlsB"/>
    <property type="match status" value="1"/>
</dbReference>
<dbReference type="PANTHER" id="PTHR30345:SF0">
    <property type="entry name" value="DNA DAMAGE-REPAIR_TOLERATION PROTEIN DRT102"/>
    <property type="match status" value="1"/>
</dbReference>
<keyword evidence="4" id="KW-0472">Membrane</keyword>
<sequence>MNNKTVYITSDHAGYDRKIEIAKELEKEGYKVILEGAKNGTDSVSYSEIGIDFTKKFLKDKNENNLYVALCGSGIGISIALNRFKKIRCARVTSEEEARLAKLHNNANILCFGGRLVTTEDALKMFHIWENTTFEGGRHIKRIETLETVGEK</sequence>
<dbReference type="OrthoDB" id="1778624at2"/>
<dbReference type="PIRSF" id="PIRSF005384">
    <property type="entry name" value="RpiB_LacA_B"/>
    <property type="match status" value="1"/>
</dbReference>
<dbReference type="Pfam" id="PF02502">
    <property type="entry name" value="LacAB_rpiB"/>
    <property type="match status" value="1"/>
</dbReference>
<evidence type="ECO:0000313" key="6">
    <source>
        <dbReference type="Proteomes" id="UP000290482"/>
    </source>
</evidence>
<keyword evidence="4" id="KW-1133">Transmembrane helix</keyword>
<dbReference type="EC" id="5.3.1.6" evidence="5"/>
<keyword evidence="6" id="KW-1185">Reference proteome</keyword>
<organism evidence="5 6">
    <name type="scientific">Metamycoplasma orale</name>
    <name type="common">Mycoplasma orale</name>
    <dbReference type="NCBI Taxonomy" id="2121"/>
    <lineage>
        <taxon>Bacteria</taxon>
        <taxon>Bacillati</taxon>
        <taxon>Mycoplasmatota</taxon>
        <taxon>Mycoplasmoidales</taxon>
        <taxon>Metamycoplasmataceae</taxon>
        <taxon>Metamycoplasma</taxon>
    </lineage>
</organism>
<dbReference type="GO" id="GO:0005975">
    <property type="term" value="P:carbohydrate metabolic process"/>
    <property type="evidence" value="ECO:0007669"/>
    <property type="project" value="InterPro"/>
</dbReference>
<name>A0A448ZXG8_METOS</name>
<dbReference type="GO" id="GO:0004751">
    <property type="term" value="F:ribose-5-phosphate isomerase activity"/>
    <property type="evidence" value="ECO:0007669"/>
    <property type="project" value="UniProtKB-EC"/>
</dbReference>
<feature type="binding site" evidence="3">
    <location>
        <position position="138"/>
    </location>
    <ligand>
        <name>D-ribulose 5-phosphate</name>
        <dbReference type="ChEBI" id="CHEBI:58121"/>
    </ligand>
</feature>
<dbReference type="NCBIfam" id="NF004051">
    <property type="entry name" value="PRK05571.1"/>
    <property type="match status" value="1"/>
</dbReference>
<feature type="binding site" evidence="3">
    <location>
        <position position="105"/>
    </location>
    <ligand>
        <name>D-ribulose 5-phosphate</name>
        <dbReference type="ChEBI" id="CHEBI:58121"/>
    </ligand>
</feature>
<evidence type="ECO:0000256" key="2">
    <source>
        <dbReference type="PIRSR" id="PIRSR005384-1"/>
    </source>
</evidence>
<dbReference type="PANTHER" id="PTHR30345">
    <property type="entry name" value="RIBOSE-5-PHOSPHATE ISOMERASE B"/>
    <property type="match status" value="1"/>
</dbReference>
<evidence type="ECO:0000256" key="4">
    <source>
        <dbReference type="SAM" id="Phobius"/>
    </source>
</evidence>
<feature type="active site" description="Proton donor" evidence="2">
    <location>
        <position position="104"/>
    </location>
</feature>
<feature type="active site" description="Proton acceptor" evidence="2">
    <location>
        <position position="71"/>
    </location>
</feature>
<accession>A0A448ZXG8</accession>
<dbReference type="RefSeq" id="WP_129619155.1">
    <property type="nucleotide sequence ID" value="NZ_LR214940.1"/>
</dbReference>
<dbReference type="AlphaFoldDB" id="A0A448ZXG8"/>
<comment type="similarity">
    <text evidence="1">Belongs to the LacAB/RpiB family.</text>
</comment>
<proteinExistence type="inferred from homology"/>
<feature type="binding site" evidence="3">
    <location>
        <begin position="72"/>
        <end position="76"/>
    </location>
    <ligand>
        <name>D-ribulose 5-phosphate</name>
        <dbReference type="ChEBI" id="CHEBI:58121"/>
    </ligand>
</feature>
<protein>
    <submittedName>
        <fullName evidence="5">Ribose-5-phosphate isomerase B</fullName>
        <ecNumber evidence="5">5.3.1.6</ecNumber>
    </submittedName>
</protein>
<reference evidence="5 6" key="1">
    <citation type="submission" date="2019-01" db="EMBL/GenBank/DDBJ databases">
        <authorList>
            <consortium name="Pathogen Informatics"/>
        </authorList>
    </citation>
    <scope>NUCLEOTIDE SEQUENCE [LARGE SCALE GENOMIC DNA]</scope>
    <source>
        <strain evidence="5 6">NCTC10112</strain>
    </source>
</reference>
<feature type="binding site" evidence="3">
    <location>
        <position position="115"/>
    </location>
    <ligand>
        <name>D-ribulose 5-phosphate</name>
        <dbReference type="ChEBI" id="CHEBI:58121"/>
    </ligand>
</feature>
<gene>
    <name evidence="5" type="primary">rpiB</name>
    <name evidence="5" type="ORF">NCTC10112_00508</name>
</gene>
<dbReference type="EMBL" id="LR214940">
    <property type="protein sequence ID" value="VEU55921.1"/>
    <property type="molecule type" value="Genomic_DNA"/>
</dbReference>
<feature type="transmembrane region" description="Helical" evidence="4">
    <location>
        <begin position="66"/>
        <end position="84"/>
    </location>
</feature>
<dbReference type="Gene3D" id="3.40.1400.10">
    <property type="entry name" value="Sugar-phosphate isomerase, RpiB/LacA/LacB"/>
    <property type="match status" value="1"/>
</dbReference>
<dbReference type="NCBIfam" id="TIGR00689">
    <property type="entry name" value="rpiB_lacA_lacB"/>
    <property type="match status" value="1"/>
</dbReference>
<evidence type="ECO:0000313" key="5">
    <source>
        <dbReference type="EMBL" id="VEU55921.1"/>
    </source>
</evidence>
<evidence type="ECO:0000256" key="1">
    <source>
        <dbReference type="ARBA" id="ARBA00008754"/>
    </source>
</evidence>
<dbReference type="KEGG" id="mob:NCTC10112_00508"/>
<dbReference type="InterPro" id="IPR036569">
    <property type="entry name" value="RpiB_LacA_LacB_sf"/>
</dbReference>
<keyword evidence="4" id="KW-0812">Transmembrane</keyword>
<dbReference type="Proteomes" id="UP000290482">
    <property type="component" value="Chromosome"/>
</dbReference>
<keyword evidence="5" id="KW-0413">Isomerase</keyword>
<feature type="binding site" evidence="3">
    <location>
        <position position="142"/>
    </location>
    <ligand>
        <name>D-ribulose 5-phosphate</name>
        <dbReference type="ChEBI" id="CHEBI:58121"/>
    </ligand>
</feature>
<dbReference type="InterPro" id="IPR003500">
    <property type="entry name" value="RpiB_LacA_LacB"/>
</dbReference>
<feature type="binding site" evidence="3">
    <location>
        <begin position="11"/>
        <end position="12"/>
    </location>
    <ligand>
        <name>D-ribulose 5-phosphate</name>
        <dbReference type="ChEBI" id="CHEBI:58121"/>
    </ligand>
</feature>